<evidence type="ECO:0000313" key="1">
    <source>
        <dbReference type="EMBL" id="AWN23657.1"/>
    </source>
</evidence>
<evidence type="ECO:0000313" key="2">
    <source>
        <dbReference type="Proteomes" id="UP000245368"/>
    </source>
</evidence>
<proteinExistence type="predicted"/>
<dbReference type="AlphaFoldDB" id="A0A2Z3JEN6"/>
<dbReference type="Proteomes" id="UP000245368">
    <property type="component" value="Chromosome"/>
</dbReference>
<gene>
    <name evidence="1" type="ORF">DKM44_10800</name>
</gene>
<organism evidence="1 2">
    <name type="scientific">Deinococcus irradiatisoli</name>
    <dbReference type="NCBI Taxonomy" id="2202254"/>
    <lineage>
        <taxon>Bacteria</taxon>
        <taxon>Thermotogati</taxon>
        <taxon>Deinococcota</taxon>
        <taxon>Deinococci</taxon>
        <taxon>Deinococcales</taxon>
        <taxon>Deinococcaceae</taxon>
        <taxon>Deinococcus</taxon>
    </lineage>
</organism>
<protein>
    <submittedName>
        <fullName evidence="1">Uncharacterized protein</fullName>
    </submittedName>
</protein>
<sequence length="637" mass="69662">MLTERPQHRDTLAALLWSGPNSMNNLRVELSKLRAAGLELGPNGAPLVSFTADSDVQQWLSSAQNGAANLKAIQGLPLEGLEDVGGAAYQDWIQARRQRLIQLLTPAMNRLYLADTSEEFRRQLQDSAARLGILLVSLPQTGIGIQIVDEVSSALQEALKAATREPRLLVYSGRPGSGRGATLRAVSAAEGWLLAEVDVVKHPGLLVAAMIMRIIESLPPEDRPLLEQVLISAETPEANMIRLASLLRSLHRPLMLVLHGTRMLQAESVQHLEFLMNWPVPLVMVLMSSVADTAPLLRMLDEQARTRNRRLLSQPRLFPSALDGRVNSDPDSNGRVPAALKVLQQAEGWLAAAQVFLPQVSTSEFRFSTTERLRRLLLLDVDSAVPGFLETLSRLAALWTPFTEAQAALHLQDVVPAAQVEAVLARAMDANILVRAPAHITVRLPGLKWRVPDGDDPLVFASELQRAAFAGTLDANLRARLRRVAAVDDGAPTGWLPLLWQPASRNMERRSSQPRASTWLPGGYHLIVEQGQFHVLRLSVPQPNTQELTLRWDAPAGLPWTVTAQLGAFSGNRVDYPLGVCLSAGREVLAPPHMPPLNQLFSISGLTTKAGLELTIRASDLILTINQVSIGGQEMEF</sequence>
<dbReference type="KEGG" id="dez:DKM44_10800"/>
<accession>A0A2Z3JEN6</accession>
<dbReference type="EMBL" id="CP029494">
    <property type="protein sequence ID" value="AWN23657.1"/>
    <property type="molecule type" value="Genomic_DNA"/>
</dbReference>
<reference evidence="1 2" key="1">
    <citation type="submission" date="2018-05" db="EMBL/GenBank/DDBJ databases">
        <title>Complete Genome Sequence of Deinococcus sp. strain 17bor-2.</title>
        <authorList>
            <person name="Srinivasan S."/>
        </authorList>
    </citation>
    <scope>NUCLEOTIDE SEQUENCE [LARGE SCALE GENOMIC DNA]</scope>
    <source>
        <strain evidence="1 2">17bor-2</strain>
    </source>
</reference>
<name>A0A2Z3JEN6_9DEIO</name>
<keyword evidence="2" id="KW-1185">Reference proteome</keyword>